<proteinExistence type="predicted"/>
<dbReference type="PANTHER" id="PTHR46060">
    <property type="entry name" value="MARINER MOS1 TRANSPOSASE-LIKE PROTEIN"/>
    <property type="match status" value="1"/>
</dbReference>
<dbReference type="InterPro" id="IPR001888">
    <property type="entry name" value="Transposase_1"/>
</dbReference>
<evidence type="ECO:0000313" key="2">
    <source>
        <dbReference type="Proteomes" id="UP001165289"/>
    </source>
</evidence>
<evidence type="ECO:0000313" key="1">
    <source>
        <dbReference type="EMBL" id="KAI6651841.1"/>
    </source>
</evidence>
<sequence>MVQKDVAKTLEKPLRTIQRWWARYRRGQDLGHMNKKGKRVRVSKEILSRHKAEEDFLDRIVTGDETWFHNYEPESKTQSKQWKRRDEPLPIMIKPTKAAGKRMATVFWDREGIIHLDWLPEKTTINSDYYVDELKELRQAIKRERRGKLTRGVLLHMTTQSPVPDQAPSDDLLFGEIKRPVRGKRFEDFKRLEYEIQQWKNGTPKEFYTNGLEKLPERWKRCIKLKGEFIKTFDNQL</sequence>
<evidence type="ECO:0008006" key="3">
    <source>
        <dbReference type="Google" id="ProtNLM"/>
    </source>
</evidence>
<dbReference type="Proteomes" id="UP001165289">
    <property type="component" value="Unassembled WGS sequence"/>
</dbReference>
<organism evidence="1 2">
    <name type="scientific">Oopsacas minuta</name>
    <dbReference type="NCBI Taxonomy" id="111878"/>
    <lineage>
        <taxon>Eukaryota</taxon>
        <taxon>Metazoa</taxon>
        <taxon>Porifera</taxon>
        <taxon>Hexactinellida</taxon>
        <taxon>Hexasterophora</taxon>
        <taxon>Lyssacinosida</taxon>
        <taxon>Leucopsacidae</taxon>
        <taxon>Oopsacas</taxon>
    </lineage>
</organism>
<comment type="caution">
    <text evidence="1">The sequence shown here is derived from an EMBL/GenBank/DDBJ whole genome shotgun (WGS) entry which is preliminary data.</text>
</comment>
<gene>
    <name evidence="1" type="ORF">LOD99_4720</name>
</gene>
<dbReference type="Gene3D" id="3.30.420.10">
    <property type="entry name" value="Ribonuclease H-like superfamily/Ribonuclease H"/>
    <property type="match status" value="2"/>
</dbReference>
<dbReference type="EMBL" id="JAKMXF010000301">
    <property type="protein sequence ID" value="KAI6651841.1"/>
    <property type="molecule type" value="Genomic_DNA"/>
</dbReference>
<dbReference type="AlphaFoldDB" id="A0AAV7JT11"/>
<reference evidence="1 2" key="1">
    <citation type="journal article" date="2023" name="BMC Biol.">
        <title>The compact genome of the sponge Oopsacas minuta (Hexactinellida) is lacking key metazoan core genes.</title>
        <authorList>
            <person name="Santini S."/>
            <person name="Schenkelaars Q."/>
            <person name="Jourda C."/>
            <person name="Duchesne M."/>
            <person name="Belahbib H."/>
            <person name="Rocher C."/>
            <person name="Selva M."/>
            <person name="Riesgo A."/>
            <person name="Vervoort M."/>
            <person name="Leys S.P."/>
            <person name="Kodjabachian L."/>
            <person name="Le Bivic A."/>
            <person name="Borchiellini C."/>
            <person name="Claverie J.M."/>
            <person name="Renard E."/>
        </authorList>
    </citation>
    <scope>NUCLEOTIDE SEQUENCE [LARGE SCALE GENOMIC DNA]</scope>
    <source>
        <strain evidence="1">SPO-2</strain>
    </source>
</reference>
<accession>A0AAV7JT11</accession>
<name>A0AAV7JT11_9METZ</name>
<dbReference type="InterPro" id="IPR036397">
    <property type="entry name" value="RNaseH_sf"/>
</dbReference>
<dbReference type="GO" id="GO:0003676">
    <property type="term" value="F:nucleic acid binding"/>
    <property type="evidence" value="ECO:0007669"/>
    <property type="project" value="InterPro"/>
</dbReference>
<keyword evidence="2" id="KW-1185">Reference proteome</keyword>
<dbReference type="Pfam" id="PF01359">
    <property type="entry name" value="Transposase_1"/>
    <property type="match status" value="1"/>
</dbReference>
<protein>
    <recommendedName>
        <fullName evidence="3">Transposase</fullName>
    </recommendedName>
</protein>
<dbReference type="InterPro" id="IPR052709">
    <property type="entry name" value="Transposase-MT_Hybrid"/>
</dbReference>
<dbReference type="PANTHER" id="PTHR46060:SF1">
    <property type="entry name" value="MARINER MOS1 TRANSPOSASE-LIKE PROTEIN"/>
    <property type="match status" value="1"/>
</dbReference>